<sequence length="89" mass="9984">MVSQWSQMNRERVSPEGMRAETLCPHSLQNFMLFSRLGRVSNPPYLAGQCALGQETKSTNALDGKQVSGWLVAWLSRGIHTAVRLVLPW</sequence>
<accession>A0ABP9ZRK2</accession>
<keyword evidence="2" id="KW-1185">Reference proteome</keyword>
<name>A0ABP9ZRK2_9GAMM</name>
<comment type="caution">
    <text evidence="1">The sequence shown here is derived from an EMBL/GenBank/DDBJ whole genome shotgun (WGS) entry which is preliminary data.</text>
</comment>
<proteinExistence type="predicted"/>
<protein>
    <submittedName>
        <fullName evidence="1">Uncharacterized protein</fullName>
    </submittedName>
</protein>
<evidence type="ECO:0000313" key="2">
    <source>
        <dbReference type="Proteomes" id="UP001486808"/>
    </source>
</evidence>
<gene>
    <name evidence="1" type="ORF">NBRC116187_24380</name>
</gene>
<evidence type="ECO:0000313" key="1">
    <source>
        <dbReference type="EMBL" id="GAA6132078.1"/>
    </source>
</evidence>
<dbReference type="Proteomes" id="UP001486808">
    <property type="component" value="Unassembled WGS sequence"/>
</dbReference>
<organism evidence="1 2">
    <name type="scientific">Halopseudomonas sabulinigri</name>
    <dbReference type="NCBI Taxonomy" id="472181"/>
    <lineage>
        <taxon>Bacteria</taxon>
        <taxon>Pseudomonadati</taxon>
        <taxon>Pseudomonadota</taxon>
        <taxon>Gammaproteobacteria</taxon>
        <taxon>Pseudomonadales</taxon>
        <taxon>Pseudomonadaceae</taxon>
        <taxon>Halopseudomonas</taxon>
    </lineage>
</organism>
<reference evidence="1 2" key="1">
    <citation type="submission" date="2024-04" db="EMBL/GenBank/DDBJ databases">
        <title>Draft genome sequence of Halopseudomonas sabulinigri NBRC 116187.</title>
        <authorList>
            <person name="Miyakawa T."/>
            <person name="Kusuya Y."/>
            <person name="Miura T."/>
        </authorList>
    </citation>
    <scope>NUCLEOTIDE SEQUENCE [LARGE SCALE GENOMIC DNA]</scope>
    <source>
        <strain evidence="1 2">4NH20-0042</strain>
    </source>
</reference>
<dbReference type="EMBL" id="BAABWD010000002">
    <property type="protein sequence ID" value="GAA6132078.1"/>
    <property type="molecule type" value="Genomic_DNA"/>
</dbReference>